<dbReference type="PANTHER" id="PTHR37309">
    <property type="entry name" value="SLR0284 PROTEIN"/>
    <property type="match status" value="1"/>
</dbReference>
<reference evidence="2 3" key="1">
    <citation type="submission" date="2015-12" db="EMBL/GenBank/DDBJ databases">
        <title>Draft genome sequence of the thermoanaerobe Thermotalea metallivorans, an isolate from the runoff channel of the Great Artesian Basin, Australia.</title>
        <authorList>
            <person name="Patel B.K."/>
        </authorList>
    </citation>
    <scope>NUCLEOTIDE SEQUENCE [LARGE SCALE GENOMIC DNA]</scope>
    <source>
        <strain evidence="2 3">B2-1</strain>
    </source>
</reference>
<keyword evidence="1" id="KW-1133">Transmembrane helix</keyword>
<dbReference type="InterPro" id="IPR007165">
    <property type="entry name" value="Phage_holin_4_2"/>
</dbReference>
<dbReference type="EMBL" id="LOEE01000027">
    <property type="protein sequence ID" value="KXG76462.1"/>
    <property type="molecule type" value="Genomic_DNA"/>
</dbReference>
<sequence>MVERKREQGDLRIGQMIVRILVSMVVLAVAAFFTPYFTIRGFVPLLLAAIVIGVLDYLIERFTGFDATPFGRGVTGFIVAAIIIYLTGYLVAGVTVSFLGAILAALVIGIINMIIPGKGVF</sequence>
<feature type="transmembrane region" description="Helical" evidence="1">
    <location>
        <begin position="16"/>
        <end position="36"/>
    </location>
</feature>
<comment type="caution">
    <text evidence="2">The sequence shown here is derived from an EMBL/GenBank/DDBJ whole genome shotgun (WGS) entry which is preliminary data.</text>
</comment>
<dbReference type="Pfam" id="PF04020">
    <property type="entry name" value="Phage_holin_4_2"/>
    <property type="match status" value="1"/>
</dbReference>
<dbReference type="STRING" id="520762.AN619_09930"/>
<evidence type="ECO:0000313" key="2">
    <source>
        <dbReference type="EMBL" id="KXG76462.1"/>
    </source>
</evidence>
<feature type="transmembrane region" description="Helical" evidence="1">
    <location>
        <begin position="98"/>
        <end position="115"/>
    </location>
</feature>
<keyword evidence="3" id="KW-1185">Reference proteome</keyword>
<gene>
    <name evidence="2" type="ORF">AN619_09930</name>
</gene>
<dbReference type="AlphaFoldDB" id="A0A140L7D7"/>
<dbReference type="RefSeq" id="WP_068555364.1">
    <property type="nucleotide sequence ID" value="NZ_LOEE01000027.1"/>
</dbReference>
<evidence type="ECO:0000256" key="1">
    <source>
        <dbReference type="SAM" id="Phobius"/>
    </source>
</evidence>
<accession>A0A140L7D7</accession>
<protein>
    <recommendedName>
        <fullName evidence="4">Phage holin family protein</fullName>
    </recommendedName>
</protein>
<feature type="transmembrane region" description="Helical" evidence="1">
    <location>
        <begin position="42"/>
        <end position="59"/>
    </location>
</feature>
<name>A0A140L7D7_9FIRM</name>
<dbReference type="OrthoDB" id="1701386at2"/>
<feature type="transmembrane region" description="Helical" evidence="1">
    <location>
        <begin position="71"/>
        <end position="92"/>
    </location>
</feature>
<dbReference type="Proteomes" id="UP000070456">
    <property type="component" value="Unassembled WGS sequence"/>
</dbReference>
<keyword evidence="1" id="KW-0812">Transmembrane</keyword>
<evidence type="ECO:0000313" key="3">
    <source>
        <dbReference type="Proteomes" id="UP000070456"/>
    </source>
</evidence>
<proteinExistence type="predicted"/>
<organism evidence="2 3">
    <name type="scientific">Thermotalea metallivorans</name>
    <dbReference type="NCBI Taxonomy" id="520762"/>
    <lineage>
        <taxon>Bacteria</taxon>
        <taxon>Bacillati</taxon>
        <taxon>Bacillota</taxon>
        <taxon>Clostridia</taxon>
        <taxon>Peptostreptococcales</taxon>
        <taxon>Thermotaleaceae</taxon>
        <taxon>Thermotalea</taxon>
    </lineage>
</organism>
<keyword evidence="1" id="KW-0472">Membrane</keyword>
<dbReference type="PANTHER" id="PTHR37309:SF1">
    <property type="entry name" value="SLR0284 PROTEIN"/>
    <property type="match status" value="1"/>
</dbReference>
<evidence type="ECO:0008006" key="4">
    <source>
        <dbReference type="Google" id="ProtNLM"/>
    </source>
</evidence>